<name>A0AAD6YFV4_9AGAR</name>
<dbReference type="EMBL" id="JARJCW010000013">
    <property type="protein sequence ID" value="KAJ7217783.1"/>
    <property type="molecule type" value="Genomic_DNA"/>
</dbReference>
<accession>A0AAD6YFV4</accession>
<dbReference type="Proteomes" id="UP001219525">
    <property type="component" value="Unassembled WGS sequence"/>
</dbReference>
<gene>
    <name evidence="1" type="ORF">GGX14DRAFT_597938</name>
</gene>
<evidence type="ECO:0000313" key="2">
    <source>
        <dbReference type="Proteomes" id="UP001219525"/>
    </source>
</evidence>
<protein>
    <submittedName>
        <fullName evidence="1">Uncharacterized protein</fullName>
    </submittedName>
</protein>
<reference evidence="1" key="1">
    <citation type="submission" date="2023-03" db="EMBL/GenBank/DDBJ databases">
        <title>Massive genome expansion in bonnet fungi (Mycena s.s.) driven by repeated elements and novel gene families across ecological guilds.</title>
        <authorList>
            <consortium name="Lawrence Berkeley National Laboratory"/>
            <person name="Harder C.B."/>
            <person name="Miyauchi S."/>
            <person name="Viragh M."/>
            <person name="Kuo A."/>
            <person name="Thoen E."/>
            <person name="Andreopoulos B."/>
            <person name="Lu D."/>
            <person name="Skrede I."/>
            <person name="Drula E."/>
            <person name="Henrissat B."/>
            <person name="Morin E."/>
            <person name="Kohler A."/>
            <person name="Barry K."/>
            <person name="LaButti K."/>
            <person name="Morin E."/>
            <person name="Salamov A."/>
            <person name="Lipzen A."/>
            <person name="Mereny Z."/>
            <person name="Hegedus B."/>
            <person name="Baldrian P."/>
            <person name="Stursova M."/>
            <person name="Weitz H."/>
            <person name="Taylor A."/>
            <person name="Grigoriev I.V."/>
            <person name="Nagy L.G."/>
            <person name="Martin F."/>
            <person name="Kauserud H."/>
        </authorList>
    </citation>
    <scope>NUCLEOTIDE SEQUENCE</scope>
    <source>
        <strain evidence="1">9144</strain>
    </source>
</reference>
<comment type="caution">
    <text evidence="1">The sequence shown here is derived from an EMBL/GenBank/DDBJ whole genome shotgun (WGS) entry which is preliminary data.</text>
</comment>
<evidence type="ECO:0000313" key="1">
    <source>
        <dbReference type="EMBL" id="KAJ7217783.1"/>
    </source>
</evidence>
<organism evidence="1 2">
    <name type="scientific">Mycena pura</name>
    <dbReference type="NCBI Taxonomy" id="153505"/>
    <lineage>
        <taxon>Eukaryota</taxon>
        <taxon>Fungi</taxon>
        <taxon>Dikarya</taxon>
        <taxon>Basidiomycota</taxon>
        <taxon>Agaricomycotina</taxon>
        <taxon>Agaricomycetes</taxon>
        <taxon>Agaricomycetidae</taxon>
        <taxon>Agaricales</taxon>
        <taxon>Marasmiineae</taxon>
        <taxon>Mycenaceae</taxon>
        <taxon>Mycena</taxon>
    </lineage>
</organism>
<feature type="non-terminal residue" evidence="1">
    <location>
        <position position="1"/>
    </location>
</feature>
<proteinExistence type="predicted"/>
<keyword evidence="2" id="KW-1185">Reference proteome</keyword>
<dbReference type="AlphaFoldDB" id="A0AAD6YFV4"/>
<sequence length="191" mass="22071">CWIGDICLVLRRLPEPIYVTDEDLLTDDVVEGIMERLQQVLDADLQRDIDSFEKTYLLRNRVERIDEGEGRSRMGLVTRRRQHYLNVPIPAHRRAIKRLMLSDHNLSVERLRYPSVAIEQRLLESCACVGFVVQLSKTRHTRFCHFVYGAVGIVIECNGTRQWKTRDGTPRATCMRGADISPWYLEQAGAS</sequence>